<dbReference type="EC" id="2.7.9.1" evidence="3"/>
<comment type="similarity">
    <text evidence="2">Belongs to the PEP-utilizing enzyme family.</text>
</comment>
<evidence type="ECO:0000256" key="3">
    <source>
        <dbReference type="ARBA" id="ARBA00011994"/>
    </source>
</evidence>
<sequence length="907" mass="98943">MNQDWEMMTEKLVHPFTVGDRTQSDLLGGKGANLAEMVRIGLPVPPGFTITTQACREYLSSGTMPEALQSEIASALKDLEKSTGKAFGNPDKPLLVSVRSGAKFSMPGMMETVLNVGMTPEVAQSMAEQTGNPKFAWDSYRRFVDMYGRIVCDVPPDEFHKIETRVLATFGVESIPDLDATGLQALADGYIKASEAVTGKSFPTDPREHLAESIEAVFRSWNSERAQLYRRRERIPSDLGTAVNIQSMVFGNLTDDSGTGVAFTRDPATGEKGSYGDYLERAQGEDVVAGIRNTMSLVEFGERSPVVHAELERVMTLLEDHYRDLCDIEFTVEKGKLWILQTRVGKRTAEAAFRIATQLVDEGKITMDEALVRTSGDQLAQLMFPQFDLTGSVKAVATGIPASPGAAVGEVVFDSRRAFDLARSGRKVILVRRETSPDDLVGMVASEGILTSRGGKTSHAAVVARGMGKTAVCGTEAIAVDERANLFTVGSLTVYEGEVISIDGSTGNVYLGTIPVIASPVTSYLEGRLAASSDEASPVVKAVDRILCYADEIRTLKVRANADTPEDAIRARILGAEGVGLCRTEHMFLGPRRSYVERLVLAENEDVQRGVIAEMEPLQRGDFVGIMMSMSGLPVTIRLLDPPLHEFLPPLADLTATMSRAEALGEEVPMREQAIFAAVKRLHEANPMLGLRGVRLGILIPELYQMQVRALVHAYLEVKRLGHDPKPEVMIPLVATQRELLYLRETLEAEIAKTFVGSGQKMDIPIGTMIETPRAAITAGRLGNYADFFSFGTNDLTQLTWAFSRDDVESTFLPRYLDLELLPFNPFESLDQAGVGILIRTAVEQARGLRPDFKLGICGEHGGDPRSIHFFHELGLDYVSCSPFRVPVARLESGRALVLKSASGSSV</sequence>
<dbReference type="InterPro" id="IPR008279">
    <property type="entry name" value="PEP-util_enz_mobile_dom"/>
</dbReference>
<keyword evidence="8" id="KW-0067">ATP-binding</keyword>
<dbReference type="Pfam" id="PF00391">
    <property type="entry name" value="PEP-utilizers"/>
    <property type="match status" value="1"/>
</dbReference>
<keyword evidence="4" id="KW-0808">Transferase</keyword>
<evidence type="ECO:0000313" key="13">
    <source>
        <dbReference type="EMBL" id="CAB4844887.1"/>
    </source>
</evidence>
<evidence type="ECO:0000256" key="8">
    <source>
        <dbReference type="ARBA" id="ARBA00022840"/>
    </source>
</evidence>
<evidence type="ECO:0000259" key="11">
    <source>
        <dbReference type="Pfam" id="PF01326"/>
    </source>
</evidence>
<dbReference type="PANTHER" id="PTHR22931:SF9">
    <property type="entry name" value="PYRUVATE, PHOSPHATE DIKINASE 1, CHLOROPLASTIC"/>
    <property type="match status" value="1"/>
</dbReference>
<name>A0A6J7BH54_9ZZZZ</name>
<evidence type="ECO:0000256" key="6">
    <source>
        <dbReference type="ARBA" id="ARBA00022741"/>
    </source>
</evidence>
<dbReference type="InterPro" id="IPR002192">
    <property type="entry name" value="PPDK_AMP/ATP-bd"/>
</dbReference>
<evidence type="ECO:0000313" key="14">
    <source>
        <dbReference type="EMBL" id="CAB5050665.1"/>
    </source>
</evidence>
<dbReference type="InterPro" id="IPR013815">
    <property type="entry name" value="ATP_grasp_subdomain_1"/>
</dbReference>
<dbReference type="NCBIfam" id="NF004531">
    <property type="entry name" value="PRK05878.1"/>
    <property type="match status" value="1"/>
</dbReference>
<feature type="domain" description="Pyruvate phosphate dikinase AMP/ATP-binding" evidence="11">
    <location>
        <begin position="56"/>
        <end position="297"/>
    </location>
</feature>
<feature type="domain" description="Pyruvate phosphate dikinase AMP/ATP-binding" evidence="11">
    <location>
        <begin position="310"/>
        <end position="357"/>
    </location>
</feature>
<dbReference type="InterPro" id="IPR036637">
    <property type="entry name" value="Phosphohistidine_dom_sf"/>
</dbReference>
<dbReference type="SUPFAM" id="SSF52009">
    <property type="entry name" value="Phosphohistidine domain"/>
    <property type="match status" value="1"/>
</dbReference>
<feature type="domain" description="PEP-utilising enzyme mobile" evidence="10">
    <location>
        <begin position="427"/>
        <end position="507"/>
    </location>
</feature>
<dbReference type="InterPro" id="IPR010121">
    <property type="entry name" value="Pyruvate_phosphate_dikinase"/>
</dbReference>
<organism evidence="13">
    <name type="scientific">freshwater metagenome</name>
    <dbReference type="NCBI Taxonomy" id="449393"/>
    <lineage>
        <taxon>unclassified sequences</taxon>
        <taxon>metagenomes</taxon>
        <taxon>ecological metagenomes</taxon>
    </lineage>
</organism>
<dbReference type="GO" id="GO:0016301">
    <property type="term" value="F:kinase activity"/>
    <property type="evidence" value="ECO:0007669"/>
    <property type="project" value="UniProtKB-KW"/>
</dbReference>
<dbReference type="Gene3D" id="3.20.20.60">
    <property type="entry name" value="Phosphoenolpyruvate-binding domains"/>
    <property type="match status" value="1"/>
</dbReference>
<dbReference type="Pfam" id="PF02896">
    <property type="entry name" value="PEP-utilizers_C"/>
    <property type="match status" value="1"/>
</dbReference>
<dbReference type="Gene3D" id="3.30.470.20">
    <property type="entry name" value="ATP-grasp fold, B domain"/>
    <property type="match status" value="1"/>
</dbReference>
<protein>
    <recommendedName>
        <fullName evidence="3">pyruvate, phosphate dikinase</fullName>
        <ecNumber evidence="3">2.7.9.1</ecNumber>
    </recommendedName>
</protein>
<proteinExistence type="inferred from homology"/>
<dbReference type="SUPFAM" id="SSF56059">
    <property type="entry name" value="Glutathione synthetase ATP-binding domain-like"/>
    <property type="match status" value="1"/>
</dbReference>
<evidence type="ECO:0000256" key="4">
    <source>
        <dbReference type="ARBA" id="ARBA00022679"/>
    </source>
</evidence>
<dbReference type="PROSITE" id="PS00370">
    <property type="entry name" value="PEP_ENZYMES_PHOS_SITE"/>
    <property type="match status" value="1"/>
</dbReference>
<dbReference type="InterPro" id="IPR015813">
    <property type="entry name" value="Pyrv/PenolPyrv_kinase-like_dom"/>
</dbReference>
<keyword evidence="9" id="KW-0460">Magnesium</keyword>
<dbReference type="GO" id="GO:0046872">
    <property type="term" value="F:metal ion binding"/>
    <property type="evidence" value="ECO:0007669"/>
    <property type="project" value="UniProtKB-KW"/>
</dbReference>
<dbReference type="Gene3D" id="1.20.80.30">
    <property type="match status" value="1"/>
</dbReference>
<dbReference type="NCBIfam" id="TIGR01828">
    <property type="entry name" value="pyru_phos_dikin"/>
    <property type="match status" value="1"/>
</dbReference>
<evidence type="ECO:0000256" key="5">
    <source>
        <dbReference type="ARBA" id="ARBA00022723"/>
    </source>
</evidence>
<evidence type="ECO:0000256" key="1">
    <source>
        <dbReference type="ARBA" id="ARBA00001946"/>
    </source>
</evidence>
<evidence type="ECO:0000259" key="12">
    <source>
        <dbReference type="Pfam" id="PF02896"/>
    </source>
</evidence>
<dbReference type="InterPro" id="IPR040442">
    <property type="entry name" value="Pyrv_kinase-like_dom_sf"/>
</dbReference>
<dbReference type="SUPFAM" id="SSF51621">
    <property type="entry name" value="Phosphoenolpyruvate/pyruvate domain"/>
    <property type="match status" value="1"/>
</dbReference>
<dbReference type="GO" id="GO:0050242">
    <property type="term" value="F:pyruvate, phosphate dikinase activity"/>
    <property type="evidence" value="ECO:0007669"/>
    <property type="project" value="UniProtKB-EC"/>
</dbReference>
<evidence type="ECO:0000259" key="10">
    <source>
        <dbReference type="Pfam" id="PF00391"/>
    </source>
</evidence>
<evidence type="ECO:0000256" key="2">
    <source>
        <dbReference type="ARBA" id="ARBA00007837"/>
    </source>
</evidence>
<dbReference type="PIRSF" id="PIRSF000853">
    <property type="entry name" value="PPDK"/>
    <property type="match status" value="1"/>
</dbReference>
<dbReference type="AlphaFoldDB" id="A0A6J7BH54"/>
<dbReference type="EMBL" id="CAFBQK010000073">
    <property type="protein sequence ID" value="CAB5050665.1"/>
    <property type="molecule type" value="Genomic_DNA"/>
</dbReference>
<dbReference type="Gene3D" id="3.50.30.10">
    <property type="entry name" value="Phosphohistidine domain"/>
    <property type="match status" value="1"/>
</dbReference>
<keyword evidence="5" id="KW-0479">Metal-binding</keyword>
<evidence type="ECO:0000256" key="9">
    <source>
        <dbReference type="ARBA" id="ARBA00022842"/>
    </source>
</evidence>
<dbReference type="Pfam" id="PF01326">
    <property type="entry name" value="PPDK_N"/>
    <property type="match status" value="2"/>
</dbReference>
<keyword evidence="6" id="KW-0547">Nucleotide-binding</keyword>
<reference evidence="13" key="1">
    <citation type="submission" date="2020-05" db="EMBL/GenBank/DDBJ databases">
        <authorList>
            <person name="Chiriac C."/>
            <person name="Salcher M."/>
            <person name="Ghai R."/>
            <person name="Kavagutti S V."/>
        </authorList>
    </citation>
    <scope>NUCLEOTIDE SEQUENCE</scope>
</reference>
<dbReference type="Gene3D" id="1.10.189.10">
    <property type="entry name" value="Pyruvate Phosphate Dikinase, domain 2"/>
    <property type="match status" value="1"/>
</dbReference>
<dbReference type="InterPro" id="IPR018274">
    <property type="entry name" value="PEP_util_AS"/>
</dbReference>
<dbReference type="PANTHER" id="PTHR22931">
    <property type="entry name" value="PHOSPHOENOLPYRUVATE DIKINASE-RELATED"/>
    <property type="match status" value="1"/>
</dbReference>
<dbReference type="Gene3D" id="3.30.1490.20">
    <property type="entry name" value="ATP-grasp fold, A domain"/>
    <property type="match status" value="1"/>
</dbReference>
<evidence type="ECO:0000256" key="7">
    <source>
        <dbReference type="ARBA" id="ARBA00022777"/>
    </source>
</evidence>
<comment type="cofactor">
    <cofactor evidence="1">
        <name>Mg(2+)</name>
        <dbReference type="ChEBI" id="CHEBI:18420"/>
    </cofactor>
</comment>
<dbReference type="InterPro" id="IPR000121">
    <property type="entry name" value="PEP_util_C"/>
</dbReference>
<keyword evidence="7" id="KW-0418">Kinase</keyword>
<dbReference type="GO" id="GO:0005524">
    <property type="term" value="F:ATP binding"/>
    <property type="evidence" value="ECO:0007669"/>
    <property type="project" value="UniProtKB-KW"/>
</dbReference>
<feature type="domain" description="PEP-utilising enzyme C-terminal" evidence="12">
    <location>
        <begin position="547"/>
        <end position="891"/>
    </location>
</feature>
<gene>
    <name evidence="13" type="ORF">UFOPK3241_01160</name>
    <name evidence="14" type="ORF">UFOPK4265_00676</name>
</gene>
<dbReference type="EMBL" id="CAFAZX010000079">
    <property type="protein sequence ID" value="CAB4844887.1"/>
    <property type="molecule type" value="Genomic_DNA"/>
</dbReference>
<accession>A0A6J7BH54</accession>